<dbReference type="InterPro" id="IPR046348">
    <property type="entry name" value="SIS_dom_sf"/>
</dbReference>
<dbReference type="PROSITE" id="PS51463">
    <property type="entry name" value="P_GLUCOSE_ISOMERASE_3"/>
    <property type="match status" value="1"/>
</dbReference>
<accession>A0A5E4RQM6</accession>
<dbReference type="Pfam" id="PF00342">
    <property type="entry name" value="PGI"/>
    <property type="match status" value="1"/>
</dbReference>
<dbReference type="InterPro" id="IPR023096">
    <property type="entry name" value="G6P_Isomerase_C"/>
</dbReference>
<sequence length="555" mass="61102">MPYKPSAPSARLDQLPAWRTLLTHRDDIAAQHMRDWFSGAGANARVEQFSLHAAGLYLDYSKNRITEKTRTLLTLLARECDLPAKRDAMWAGKHVNVTENRAALHVALRAPKGMAFRDATSDVSSGILETLARMRAFSERVRDGRWVGATGKRIRHLINVGIGGSDLGPRMVCDALAVYGREDLSAHFIANIDPTELARMLPTLDPETTLVVVCSKTFTTLETMTNANTIRAWFVANGIPDGELGKHFVAVSTNAEEAMRFGIRRENVFEFGEWVGGRYSLWSSIGLIIMLYLGAQHFDALLAGAHAMDEHFRSAPLEANMPVLLGLIGIWYRNFFDAQTLSIAPYTDALQKLPPYLQQLDMESNGKSVQVDGAPVGWQTAPIIWGEPGTNGQHAYFQMLHQGTTLVPVDFIAVLEPQYDAPAYLNHHRKLLANCFAQSEALLQGGSMATTEQAGGPLAAQRHFDGNRPSNTLVIDKLSPERLGALIALYEHKVFVQAAIWNINPFDQWGVELGKTLCRAIEPELADPDSLKPGAHDASTTSLIRMAGKALKAKD</sequence>
<evidence type="ECO:0000256" key="8">
    <source>
        <dbReference type="RuleBase" id="RU000612"/>
    </source>
</evidence>
<reference evidence="9 10" key="1">
    <citation type="submission" date="2019-08" db="EMBL/GenBank/DDBJ databases">
        <authorList>
            <person name="Peeters C."/>
        </authorList>
    </citation>
    <scope>NUCLEOTIDE SEQUENCE [LARGE SCALE GENOMIC DNA]</scope>
    <source>
        <strain evidence="9 10">LMG 31113</strain>
    </source>
</reference>
<comment type="pathway">
    <text evidence="7">Carbohydrate biosynthesis; gluconeogenesis.</text>
</comment>
<dbReference type="EC" id="5.3.1.9" evidence="7"/>
<dbReference type="GO" id="GO:0004347">
    <property type="term" value="F:glucose-6-phosphate isomerase activity"/>
    <property type="evidence" value="ECO:0007669"/>
    <property type="project" value="UniProtKB-UniRule"/>
</dbReference>
<dbReference type="NCBIfam" id="NF001211">
    <property type="entry name" value="PRK00179.1"/>
    <property type="match status" value="1"/>
</dbReference>
<dbReference type="PROSITE" id="PS00765">
    <property type="entry name" value="P_GLUCOSE_ISOMERASE_1"/>
    <property type="match status" value="1"/>
</dbReference>
<dbReference type="GO" id="GO:0005829">
    <property type="term" value="C:cytosol"/>
    <property type="evidence" value="ECO:0007669"/>
    <property type="project" value="TreeGrafter"/>
</dbReference>
<gene>
    <name evidence="7" type="primary">pgi</name>
    <name evidence="9" type="ORF">PFI31113_00312</name>
</gene>
<evidence type="ECO:0000256" key="5">
    <source>
        <dbReference type="ARBA" id="ARBA00023235"/>
    </source>
</evidence>
<dbReference type="GO" id="GO:0097367">
    <property type="term" value="F:carbohydrate derivative binding"/>
    <property type="evidence" value="ECO:0007669"/>
    <property type="project" value="InterPro"/>
</dbReference>
<dbReference type="HAMAP" id="MF_00473">
    <property type="entry name" value="G6P_isomerase"/>
    <property type="match status" value="1"/>
</dbReference>
<dbReference type="PROSITE" id="PS00174">
    <property type="entry name" value="P_GLUCOSE_ISOMERASE_2"/>
    <property type="match status" value="1"/>
</dbReference>
<comment type="catalytic activity">
    <reaction evidence="6 7 8">
        <text>alpha-D-glucose 6-phosphate = beta-D-fructose 6-phosphate</text>
        <dbReference type="Rhea" id="RHEA:11816"/>
        <dbReference type="ChEBI" id="CHEBI:57634"/>
        <dbReference type="ChEBI" id="CHEBI:58225"/>
        <dbReference type="EC" id="5.3.1.9"/>
    </reaction>
</comment>
<dbReference type="PANTHER" id="PTHR11469:SF1">
    <property type="entry name" value="GLUCOSE-6-PHOSPHATE ISOMERASE"/>
    <property type="match status" value="1"/>
</dbReference>
<evidence type="ECO:0000256" key="3">
    <source>
        <dbReference type="ARBA" id="ARBA00022432"/>
    </source>
</evidence>
<evidence type="ECO:0000313" key="9">
    <source>
        <dbReference type="EMBL" id="VVD65071.1"/>
    </source>
</evidence>
<dbReference type="GO" id="GO:0048029">
    <property type="term" value="F:monosaccharide binding"/>
    <property type="evidence" value="ECO:0007669"/>
    <property type="project" value="TreeGrafter"/>
</dbReference>
<comment type="similarity">
    <text evidence="2 7 8">Belongs to the GPI family.</text>
</comment>
<dbReference type="InterPro" id="IPR035476">
    <property type="entry name" value="SIS_PGI_1"/>
</dbReference>
<dbReference type="InterPro" id="IPR018189">
    <property type="entry name" value="Phosphoglucose_isomerase_CS"/>
</dbReference>
<feature type="active site" evidence="7">
    <location>
        <position position="394"/>
    </location>
</feature>
<name>A0A5E4RQM6_9BURK</name>
<dbReference type="InterPro" id="IPR001672">
    <property type="entry name" value="G6P_Isomerase"/>
</dbReference>
<keyword evidence="4 7" id="KW-0324">Glycolysis</keyword>
<dbReference type="PANTHER" id="PTHR11469">
    <property type="entry name" value="GLUCOSE-6-PHOSPHATE ISOMERASE"/>
    <property type="match status" value="1"/>
</dbReference>
<evidence type="ECO:0000256" key="4">
    <source>
        <dbReference type="ARBA" id="ARBA00023152"/>
    </source>
</evidence>
<dbReference type="OrthoDB" id="140919at2"/>
<organism evidence="9 10">
    <name type="scientific">Pandoraea fibrosis</name>
    <dbReference type="NCBI Taxonomy" id="1891094"/>
    <lineage>
        <taxon>Bacteria</taxon>
        <taxon>Pseudomonadati</taxon>
        <taxon>Pseudomonadota</taxon>
        <taxon>Betaproteobacteria</taxon>
        <taxon>Burkholderiales</taxon>
        <taxon>Burkholderiaceae</taxon>
        <taxon>Pandoraea</taxon>
    </lineage>
</organism>
<dbReference type="UniPathway" id="UPA00109">
    <property type="reaction ID" value="UER00181"/>
</dbReference>
<dbReference type="UniPathway" id="UPA00138"/>
<protein>
    <recommendedName>
        <fullName evidence="7">Glucose-6-phosphate isomerase</fullName>
        <shortName evidence="7">GPI</shortName>
        <ecNumber evidence="7">5.3.1.9</ecNumber>
    </recommendedName>
    <alternativeName>
        <fullName evidence="7">Phosphoglucose isomerase</fullName>
        <shortName evidence="7">PGI</shortName>
    </alternativeName>
    <alternativeName>
        <fullName evidence="7">Phosphohexose isomerase</fullName>
        <shortName evidence="7">PHI</shortName>
    </alternativeName>
</protein>
<keyword evidence="5 7" id="KW-0413">Isomerase</keyword>
<dbReference type="EMBL" id="CABPRW010000001">
    <property type="protein sequence ID" value="VVD65071.1"/>
    <property type="molecule type" value="Genomic_DNA"/>
</dbReference>
<dbReference type="GO" id="GO:0006094">
    <property type="term" value="P:gluconeogenesis"/>
    <property type="evidence" value="ECO:0007669"/>
    <property type="project" value="UniProtKB-UniRule"/>
</dbReference>
<comment type="function">
    <text evidence="7">Catalyzes the reversible isomerization of glucose-6-phosphate to fructose-6-phosphate.</text>
</comment>
<evidence type="ECO:0000256" key="2">
    <source>
        <dbReference type="ARBA" id="ARBA00006604"/>
    </source>
</evidence>
<proteinExistence type="inferred from homology"/>
<dbReference type="CDD" id="cd05016">
    <property type="entry name" value="SIS_PGI_2"/>
    <property type="match status" value="1"/>
</dbReference>
<dbReference type="Gene3D" id="3.40.50.10490">
    <property type="entry name" value="Glucose-6-phosphate isomerase like protein, domain 1"/>
    <property type="match status" value="2"/>
</dbReference>
<dbReference type="GO" id="GO:0006096">
    <property type="term" value="P:glycolytic process"/>
    <property type="evidence" value="ECO:0007669"/>
    <property type="project" value="UniProtKB-UniRule"/>
</dbReference>
<dbReference type="GO" id="GO:0051156">
    <property type="term" value="P:glucose 6-phosphate metabolic process"/>
    <property type="evidence" value="ECO:0007669"/>
    <property type="project" value="TreeGrafter"/>
</dbReference>
<dbReference type="SUPFAM" id="SSF53697">
    <property type="entry name" value="SIS domain"/>
    <property type="match status" value="1"/>
</dbReference>
<dbReference type="AlphaFoldDB" id="A0A5E4RQM6"/>
<comment type="subcellular location">
    <subcellularLocation>
        <location evidence="7">Cytoplasm</location>
    </subcellularLocation>
</comment>
<feature type="active site" description="Proton donor" evidence="7">
    <location>
        <position position="363"/>
    </location>
</feature>
<feature type="active site" evidence="7">
    <location>
        <position position="515"/>
    </location>
</feature>
<evidence type="ECO:0000256" key="6">
    <source>
        <dbReference type="ARBA" id="ARBA00029321"/>
    </source>
</evidence>
<evidence type="ECO:0000313" key="10">
    <source>
        <dbReference type="Proteomes" id="UP000382577"/>
    </source>
</evidence>
<dbReference type="Proteomes" id="UP000382577">
    <property type="component" value="Unassembled WGS sequence"/>
</dbReference>
<dbReference type="PRINTS" id="PR00662">
    <property type="entry name" value="G6PISOMERASE"/>
</dbReference>
<evidence type="ECO:0000256" key="1">
    <source>
        <dbReference type="ARBA" id="ARBA00004926"/>
    </source>
</evidence>
<keyword evidence="7" id="KW-0963">Cytoplasm</keyword>
<dbReference type="RefSeq" id="WP_150598742.1">
    <property type="nucleotide sequence ID" value="NZ_CABPRW010000001.1"/>
</dbReference>
<keyword evidence="3 7" id="KW-0312">Gluconeogenesis</keyword>
<evidence type="ECO:0000256" key="7">
    <source>
        <dbReference type="HAMAP-Rule" id="MF_00473"/>
    </source>
</evidence>
<comment type="pathway">
    <text evidence="1 7 8">Carbohydrate degradation; glycolysis; D-glyceraldehyde 3-phosphate and glycerone phosphate from D-glucose: step 2/4.</text>
</comment>
<dbReference type="CDD" id="cd05015">
    <property type="entry name" value="SIS_PGI_1"/>
    <property type="match status" value="1"/>
</dbReference>
<dbReference type="InterPro" id="IPR035482">
    <property type="entry name" value="SIS_PGI_2"/>
</dbReference>
<dbReference type="Gene3D" id="1.10.1390.10">
    <property type="match status" value="1"/>
</dbReference>